<dbReference type="GO" id="GO:0043235">
    <property type="term" value="C:receptor complex"/>
    <property type="evidence" value="ECO:0007669"/>
    <property type="project" value="TreeGrafter"/>
</dbReference>
<feature type="transmembrane region" description="Helical" evidence="11">
    <location>
        <begin position="107"/>
        <end position="133"/>
    </location>
</feature>
<keyword evidence="9" id="KW-0325">Glycoprotein</keyword>
<dbReference type="InterPro" id="IPR023415">
    <property type="entry name" value="LDLR_class-A_CS"/>
</dbReference>
<dbReference type="PROSITE" id="PS50068">
    <property type="entry name" value="LDLRA_2"/>
    <property type="match status" value="1"/>
</dbReference>
<keyword evidence="2 11" id="KW-0812">Transmembrane</keyword>
<evidence type="ECO:0000256" key="8">
    <source>
        <dbReference type="ARBA" id="ARBA00023170"/>
    </source>
</evidence>
<evidence type="ECO:0000256" key="11">
    <source>
        <dbReference type="SAM" id="Phobius"/>
    </source>
</evidence>
<dbReference type="InterPro" id="IPR051221">
    <property type="entry name" value="LDLR-related"/>
</dbReference>
<feature type="chain" id="PRO_5026865482" description="LRP2" evidence="12">
    <location>
        <begin position="24"/>
        <end position="151"/>
    </location>
</feature>
<evidence type="ECO:0000256" key="4">
    <source>
        <dbReference type="ARBA" id="ARBA00022737"/>
    </source>
</evidence>
<dbReference type="Pfam" id="PF00057">
    <property type="entry name" value="Ldl_recept_a"/>
    <property type="match status" value="1"/>
</dbReference>
<evidence type="ECO:0000256" key="5">
    <source>
        <dbReference type="ARBA" id="ARBA00022989"/>
    </source>
</evidence>
<protein>
    <recommendedName>
        <fullName evidence="15">LRP2</fullName>
    </recommendedName>
</protein>
<gene>
    <name evidence="13" type="ORF">MCOR_34411</name>
</gene>
<evidence type="ECO:0000256" key="7">
    <source>
        <dbReference type="ARBA" id="ARBA00023157"/>
    </source>
</evidence>
<feature type="disulfide bond" evidence="10">
    <location>
        <begin position="44"/>
        <end position="59"/>
    </location>
</feature>
<keyword evidence="7 10" id="KW-1015">Disulfide bond</keyword>
<keyword evidence="3 12" id="KW-0732">Signal</keyword>
<evidence type="ECO:0000256" key="9">
    <source>
        <dbReference type="ARBA" id="ARBA00023180"/>
    </source>
</evidence>
<dbReference type="Proteomes" id="UP000507470">
    <property type="component" value="Unassembled WGS sequence"/>
</dbReference>
<evidence type="ECO:0000256" key="2">
    <source>
        <dbReference type="ARBA" id="ARBA00022692"/>
    </source>
</evidence>
<dbReference type="PANTHER" id="PTHR22722:SF14">
    <property type="entry name" value="MEGALIN, ISOFORM A"/>
    <property type="match status" value="1"/>
</dbReference>
<keyword evidence="14" id="KW-1185">Reference proteome</keyword>
<organism evidence="13 14">
    <name type="scientific">Mytilus coruscus</name>
    <name type="common">Sea mussel</name>
    <dbReference type="NCBI Taxonomy" id="42192"/>
    <lineage>
        <taxon>Eukaryota</taxon>
        <taxon>Metazoa</taxon>
        <taxon>Spiralia</taxon>
        <taxon>Lophotrochozoa</taxon>
        <taxon>Mollusca</taxon>
        <taxon>Bivalvia</taxon>
        <taxon>Autobranchia</taxon>
        <taxon>Pteriomorphia</taxon>
        <taxon>Mytilida</taxon>
        <taxon>Mytiloidea</taxon>
        <taxon>Mytilidae</taxon>
        <taxon>Mytilinae</taxon>
        <taxon>Mytilus</taxon>
    </lineage>
</organism>
<dbReference type="PANTHER" id="PTHR22722">
    <property type="entry name" value="LOW-DENSITY LIPOPROTEIN RECEPTOR-RELATED PROTEIN 2-RELATED"/>
    <property type="match status" value="1"/>
</dbReference>
<dbReference type="SMART" id="SM00192">
    <property type="entry name" value="LDLa"/>
    <property type="match status" value="1"/>
</dbReference>
<dbReference type="SUPFAM" id="SSF57424">
    <property type="entry name" value="LDL receptor-like module"/>
    <property type="match status" value="1"/>
</dbReference>
<dbReference type="Gene3D" id="4.10.400.10">
    <property type="entry name" value="Low-density Lipoprotein Receptor"/>
    <property type="match status" value="1"/>
</dbReference>
<feature type="disulfide bond" evidence="10">
    <location>
        <begin position="25"/>
        <end position="37"/>
    </location>
</feature>
<evidence type="ECO:0000256" key="10">
    <source>
        <dbReference type="PROSITE-ProRule" id="PRU00124"/>
    </source>
</evidence>
<dbReference type="GO" id="GO:0006898">
    <property type="term" value="P:receptor-mediated endocytosis"/>
    <property type="evidence" value="ECO:0007669"/>
    <property type="project" value="TreeGrafter"/>
</dbReference>
<evidence type="ECO:0000256" key="12">
    <source>
        <dbReference type="SAM" id="SignalP"/>
    </source>
</evidence>
<evidence type="ECO:0000313" key="14">
    <source>
        <dbReference type="Proteomes" id="UP000507470"/>
    </source>
</evidence>
<proteinExistence type="predicted"/>
<comment type="subcellular location">
    <subcellularLocation>
        <location evidence="1">Membrane</location>
        <topology evidence="1">Single-pass membrane protein</topology>
    </subcellularLocation>
</comment>
<keyword evidence="6 11" id="KW-0472">Membrane</keyword>
<dbReference type="GO" id="GO:0042562">
    <property type="term" value="F:hormone binding"/>
    <property type="evidence" value="ECO:0007669"/>
    <property type="project" value="TreeGrafter"/>
</dbReference>
<evidence type="ECO:0000256" key="1">
    <source>
        <dbReference type="ARBA" id="ARBA00004167"/>
    </source>
</evidence>
<keyword evidence="4" id="KW-0677">Repeat</keyword>
<dbReference type="FunFam" id="4.10.400.10:FF:000034">
    <property type="entry name" value="Low-density lipoprotein receptor-related protein 2"/>
    <property type="match status" value="1"/>
</dbReference>
<dbReference type="AlphaFoldDB" id="A0A6J8CWI8"/>
<dbReference type="OrthoDB" id="6041366at2759"/>
<dbReference type="PROSITE" id="PS01209">
    <property type="entry name" value="LDLRA_1"/>
    <property type="match status" value="1"/>
</dbReference>
<feature type="signal peptide" evidence="12">
    <location>
        <begin position="1"/>
        <end position="23"/>
    </location>
</feature>
<keyword evidence="8" id="KW-0675">Receptor</keyword>
<dbReference type="InterPro" id="IPR002172">
    <property type="entry name" value="LDrepeatLR_classA_rpt"/>
</dbReference>
<keyword evidence="5 11" id="KW-1133">Transmembrane helix</keyword>
<dbReference type="InterPro" id="IPR036055">
    <property type="entry name" value="LDL_receptor-like_sf"/>
</dbReference>
<dbReference type="EMBL" id="CACVKT020006176">
    <property type="protein sequence ID" value="CAC5400215.1"/>
    <property type="molecule type" value="Genomic_DNA"/>
</dbReference>
<dbReference type="CDD" id="cd00112">
    <property type="entry name" value="LDLa"/>
    <property type="match status" value="1"/>
</dbReference>
<evidence type="ECO:0000256" key="6">
    <source>
        <dbReference type="ARBA" id="ARBA00023136"/>
    </source>
</evidence>
<dbReference type="GO" id="GO:0016324">
    <property type="term" value="C:apical plasma membrane"/>
    <property type="evidence" value="ECO:0007669"/>
    <property type="project" value="TreeGrafter"/>
</dbReference>
<feature type="disulfide bond" evidence="10">
    <location>
        <begin position="32"/>
        <end position="50"/>
    </location>
</feature>
<evidence type="ECO:0000313" key="13">
    <source>
        <dbReference type="EMBL" id="CAC5400215.1"/>
    </source>
</evidence>
<name>A0A6J8CWI8_MYTCO</name>
<reference evidence="13 14" key="1">
    <citation type="submission" date="2020-06" db="EMBL/GenBank/DDBJ databases">
        <authorList>
            <person name="Li R."/>
            <person name="Bekaert M."/>
        </authorList>
    </citation>
    <scope>NUCLEOTIDE SEQUENCE [LARGE SCALE GENOMIC DNA]</scope>
    <source>
        <strain evidence="14">wild</strain>
    </source>
</reference>
<evidence type="ECO:0000256" key="3">
    <source>
        <dbReference type="ARBA" id="ARBA00022729"/>
    </source>
</evidence>
<sequence length="151" mass="16381">MKISISFLAIVFISITTYNVTEATCAANEFQCDDGACIQSVYRCDDSFECTDRSDELNCIVAPPCVEGLQRCSSGECVADINDCPLETSEIQTSTAASQEQPSDDSFSTLIVVVVIVIVVVLVFIAVLVLVLYKKCPRNQRAVAHTTPINC</sequence>
<evidence type="ECO:0008006" key="15">
    <source>
        <dbReference type="Google" id="ProtNLM"/>
    </source>
</evidence>
<accession>A0A6J8CWI8</accession>